<dbReference type="Pfam" id="PF01048">
    <property type="entry name" value="PNP_UDP_1"/>
    <property type="match status" value="1"/>
</dbReference>
<keyword evidence="4" id="KW-1185">Reference proteome</keyword>
<dbReference type="SUPFAM" id="SSF53167">
    <property type="entry name" value="Purine and uridine phosphorylases"/>
    <property type="match status" value="1"/>
</dbReference>
<dbReference type="EMBL" id="PDLN01000020">
    <property type="protein sequence ID" value="RDW59090.1"/>
    <property type="molecule type" value="Genomic_DNA"/>
</dbReference>
<dbReference type="GO" id="GO:0009116">
    <property type="term" value="P:nucleoside metabolic process"/>
    <property type="evidence" value="ECO:0007669"/>
    <property type="project" value="InterPro"/>
</dbReference>
<dbReference type="OrthoDB" id="1577640at2759"/>
<protein>
    <recommendedName>
        <fullName evidence="5">NB-ARC domain-containing protein</fullName>
    </recommendedName>
</protein>
<dbReference type="AlphaFoldDB" id="A0A3D8QBR1"/>
<dbReference type="InterPro" id="IPR053137">
    <property type="entry name" value="NLR-like"/>
</dbReference>
<dbReference type="InterPro" id="IPR000845">
    <property type="entry name" value="Nucleoside_phosphorylase_d"/>
</dbReference>
<dbReference type="PANTHER" id="PTHR46082">
    <property type="entry name" value="ATP/GTP-BINDING PROTEIN-RELATED"/>
    <property type="match status" value="1"/>
</dbReference>
<dbReference type="Pfam" id="PF00931">
    <property type="entry name" value="NB-ARC"/>
    <property type="match status" value="1"/>
</dbReference>
<evidence type="ECO:0000313" key="4">
    <source>
        <dbReference type="Proteomes" id="UP000256328"/>
    </source>
</evidence>
<evidence type="ECO:0000259" key="1">
    <source>
        <dbReference type="Pfam" id="PF00931"/>
    </source>
</evidence>
<dbReference type="InterPro" id="IPR002182">
    <property type="entry name" value="NB-ARC"/>
</dbReference>
<dbReference type="GO" id="GO:0043531">
    <property type="term" value="F:ADP binding"/>
    <property type="evidence" value="ECO:0007669"/>
    <property type="project" value="InterPro"/>
</dbReference>
<feature type="domain" description="Nucleoside phosphorylase" evidence="2">
    <location>
        <begin position="19"/>
        <end position="308"/>
    </location>
</feature>
<evidence type="ECO:0008006" key="5">
    <source>
        <dbReference type="Google" id="ProtNLM"/>
    </source>
</evidence>
<accession>A0A3D8QBR1</accession>
<gene>
    <name evidence="3" type="ORF">BP5796_12014</name>
</gene>
<evidence type="ECO:0000259" key="2">
    <source>
        <dbReference type="Pfam" id="PF01048"/>
    </source>
</evidence>
<evidence type="ECO:0000313" key="3">
    <source>
        <dbReference type="EMBL" id="RDW59090.1"/>
    </source>
</evidence>
<dbReference type="SUPFAM" id="SSF52540">
    <property type="entry name" value="P-loop containing nucleoside triphosphate hydrolases"/>
    <property type="match status" value="1"/>
</dbReference>
<dbReference type="Gene3D" id="3.40.50.300">
    <property type="entry name" value="P-loop containing nucleotide triphosphate hydrolases"/>
    <property type="match status" value="1"/>
</dbReference>
<dbReference type="Gene3D" id="3.40.50.1580">
    <property type="entry name" value="Nucleoside phosphorylase domain"/>
    <property type="match status" value="1"/>
</dbReference>
<dbReference type="PANTHER" id="PTHR46082:SF11">
    <property type="entry name" value="AAA+ ATPASE DOMAIN-CONTAINING PROTEIN-RELATED"/>
    <property type="match status" value="1"/>
</dbReference>
<dbReference type="InterPro" id="IPR035994">
    <property type="entry name" value="Nucleoside_phosphorylase_sf"/>
</dbReference>
<proteinExistence type="predicted"/>
<sequence length="756" mass="84759">MACPSQNNKPRLSPHEYTVGWISALPIEHAAAAEMLDEEHETPTLQDNDPTLYTLGKIYDHNVVISCLPAGLIGNVSAATIATRLANRFPNAKIGLMVGIGGGVPSDEDIRLGDVVVSQPGHGHGGVVQYDMGKRLPDGKFEKTGHLDKPPTVLLNALAQVRSNHARELSTFDTNLSKLQGKAKFDRQRAGPDRLFRSAYRHEGPSCAGCKKEELVPRDSRHEDELVKFHYGTIASANSLIKDGTERDRICQDFGGNILCFEMEAAGLMNNFPCLVIRGICDYADSHNNKEWQPYAAATAAAYAKEILSVIPPNEVARLAPIKAPWVLPFNRNPQFTGRGDILLNLHQCLQEPERHPYIAIHGLGGSGKSAVAIEFAYQARDQNLTCAIFWVSSFTAERFQESYREIARALQIPSADDLEKDMLEPVRRKLTAEDRGKWLMIVDNVDDRNVLLHTKINNHQLYDYLPRSRGGMVLFTTRNRQTAIDLAPNENFPIGEMKPDDAKDLVRKSLKLPHEQALYSEDAVDRFLTLLTYLPLAIIQALAYMKKNDRSVGEYIELFQETRQSKSELLQKDFNDPTRANESLNAVTTTWLISFERIKKDDKLGIAIKYLSFLACIVPQNIPERILPSAPSKKDQEEAIGILTAYAFLAKSKENGLYNIHTLIHHVTQDWLKNANIWIETTTNAIKWLTQLVPPGGHEKSKQYSQYLAHGLFATEILEIANDEPTIKLLDRIGRCYQSLGEFSNAVLTHTKFYE</sequence>
<reference evidence="3 4" key="1">
    <citation type="journal article" date="2018" name="IMA Fungus">
        <title>IMA Genome-F 9: Draft genome sequence of Annulohypoxylon stygium, Aspergillus mulundensis, Berkeleyomyces basicola (syn. Thielaviopsis basicola), Ceratocystis smalleyi, two Cercospora beticola strains, Coleophoma cylindrospora, Fusarium fracticaudum, Phialophora cf. hyalina, and Morchella septimelata.</title>
        <authorList>
            <person name="Wingfield B.D."/>
            <person name="Bills G.F."/>
            <person name="Dong Y."/>
            <person name="Huang W."/>
            <person name="Nel W.J."/>
            <person name="Swalarsk-Parry B.S."/>
            <person name="Vaghefi N."/>
            <person name="Wilken P.M."/>
            <person name="An Z."/>
            <person name="de Beer Z.W."/>
            <person name="De Vos L."/>
            <person name="Chen L."/>
            <person name="Duong T.A."/>
            <person name="Gao Y."/>
            <person name="Hammerbacher A."/>
            <person name="Kikkert J.R."/>
            <person name="Li Y."/>
            <person name="Li H."/>
            <person name="Li K."/>
            <person name="Li Q."/>
            <person name="Liu X."/>
            <person name="Ma X."/>
            <person name="Naidoo K."/>
            <person name="Pethybridge S.J."/>
            <person name="Sun J."/>
            <person name="Steenkamp E.T."/>
            <person name="van der Nest M.A."/>
            <person name="van Wyk S."/>
            <person name="Wingfield M.J."/>
            <person name="Xiong C."/>
            <person name="Yue Q."/>
            <person name="Zhang X."/>
        </authorList>
    </citation>
    <scope>NUCLEOTIDE SEQUENCE [LARGE SCALE GENOMIC DNA]</scope>
    <source>
        <strain evidence="3 4">BP5796</strain>
    </source>
</reference>
<name>A0A3D8QBR1_9HELO</name>
<dbReference type="InterPro" id="IPR027417">
    <property type="entry name" value="P-loop_NTPase"/>
</dbReference>
<dbReference type="Proteomes" id="UP000256328">
    <property type="component" value="Unassembled WGS sequence"/>
</dbReference>
<dbReference type="GO" id="GO:0003824">
    <property type="term" value="F:catalytic activity"/>
    <property type="evidence" value="ECO:0007669"/>
    <property type="project" value="InterPro"/>
</dbReference>
<organism evidence="3 4">
    <name type="scientific">Coleophoma crateriformis</name>
    <dbReference type="NCBI Taxonomy" id="565419"/>
    <lineage>
        <taxon>Eukaryota</taxon>
        <taxon>Fungi</taxon>
        <taxon>Dikarya</taxon>
        <taxon>Ascomycota</taxon>
        <taxon>Pezizomycotina</taxon>
        <taxon>Leotiomycetes</taxon>
        <taxon>Helotiales</taxon>
        <taxon>Dermateaceae</taxon>
        <taxon>Coleophoma</taxon>
    </lineage>
</organism>
<feature type="domain" description="NB-ARC" evidence="1">
    <location>
        <begin position="347"/>
        <end position="509"/>
    </location>
</feature>
<comment type="caution">
    <text evidence="3">The sequence shown here is derived from an EMBL/GenBank/DDBJ whole genome shotgun (WGS) entry which is preliminary data.</text>
</comment>
<dbReference type="CDD" id="cd09008">
    <property type="entry name" value="MTAN"/>
    <property type="match status" value="1"/>
</dbReference>